<dbReference type="InterPro" id="IPR014982">
    <property type="entry name" value="GSCFA"/>
</dbReference>
<protein>
    <submittedName>
        <fullName evidence="2">GSCFA domain-containing protein</fullName>
    </submittedName>
</protein>
<reference evidence="2 3" key="1">
    <citation type="submission" date="2018-03" db="EMBL/GenBank/DDBJ databases">
        <title>Mesoflavibacter sp. HG37 and Mesoflavibacter sp. HG96 sp.nov., two marine bacteria isolated from seawater of Western Pacific Ocean.</title>
        <authorList>
            <person name="Cheng H."/>
            <person name="Wu Y.-H."/>
            <person name="Guo L.-L."/>
            <person name="Xu X.-W."/>
        </authorList>
    </citation>
    <scope>NUCLEOTIDE SEQUENCE [LARGE SCALE GENOMIC DNA]</scope>
    <source>
        <strain evidence="2 3">KCTC 42117</strain>
    </source>
</reference>
<evidence type="ECO:0000259" key="1">
    <source>
        <dbReference type="Pfam" id="PF08885"/>
    </source>
</evidence>
<dbReference type="Proteomes" id="UP000238430">
    <property type="component" value="Unassembled WGS sequence"/>
</dbReference>
<gene>
    <name evidence="2" type="ORF">C7H61_01815</name>
</gene>
<name>A0A2T1NM02_9FLAO</name>
<feature type="domain" description="GSCFA" evidence="1">
    <location>
        <begin position="22"/>
        <end position="263"/>
    </location>
</feature>
<keyword evidence="3" id="KW-1185">Reference proteome</keyword>
<dbReference type="Pfam" id="PF08885">
    <property type="entry name" value="GSCFA"/>
    <property type="match status" value="1"/>
</dbReference>
<dbReference type="AlphaFoldDB" id="A0A2T1NM02"/>
<dbReference type="EMBL" id="PXOT01000014">
    <property type="protein sequence ID" value="PSG93935.1"/>
    <property type="molecule type" value="Genomic_DNA"/>
</dbReference>
<evidence type="ECO:0000313" key="3">
    <source>
        <dbReference type="Proteomes" id="UP000238430"/>
    </source>
</evidence>
<sequence>MNLQTNIPLQVIPNNQIDYNSKVVLLGSCFAENIAEKFNYYKFQYTVNPLGILFHPLAIETLIKKALTDQIFTDKDVVFNNEQFHCLNAHSIFSNHSKEELLSTLNDTIVDAKLKLKSASHIIITLGTAWVYRFLETQQVVANCHKIPQKNFKKELLSPVQIEKSLQSLVSLISLVNPKTQFIFTVSPVRHIKDGFIENTRSKSHLITAIHEFLSKNHESKKHNLNYFPSYEIMMDELRDYRFYNQDMLHPSPLAVDYIWDKFLNTWVSSSAKSTMEDVEAIQKGLSHKPFNASSEAHQQFLLQLKKRKETLKKSFPFIDF</sequence>
<dbReference type="RefSeq" id="WP_106676630.1">
    <property type="nucleotide sequence ID" value="NZ_JACHWV010000006.1"/>
</dbReference>
<proteinExistence type="predicted"/>
<accession>A0A2T1NM02</accession>
<comment type="caution">
    <text evidence="2">The sequence shown here is derived from an EMBL/GenBank/DDBJ whole genome shotgun (WGS) entry which is preliminary data.</text>
</comment>
<dbReference type="OrthoDB" id="9807687at2"/>
<organism evidence="2 3">
    <name type="scientific">Mesoflavibacter zeaxanthinifaciens subsp. sabulilitoris</name>
    <dbReference type="NCBI Taxonomy" id="1520893"/>
    <lineage>
        <taxon>Bacteria</taxon>
        <taxon>Pseudomonadati</taxon>
        <taxon>Bacteroidota</taxon>
        <taxon>Flavobacteriia</taxon>
        <taxon>Flavobacteriales</taxon>
        <taxon>Flavobacteriaceae</taxon>
        <taxon>Mesoflavibacter</taxon>
    </lineage>
</organism>
<dbReference type="SUPFAM" id="SSF52266">
    <property type="entry name" value="SGNH hydrolase"/>
    <property type="match status" value="1"/>
</dbReference>
<evidence type="ECO:0000313" key="2">
    <source>
        <dbReference type="EMBL" id="PSG93935.1"/>
    </source>
</evidence>